<dbReference type="AlphaFoldDB" id="A0A6L2KD09"/>
<reference evidence="1" key="1">
    <citation type="journal article" date="2019" name="Sci. Rep.">
        <title>Draft genome of Tanacetum cinerariifolium, the natural source of mosquito coil.</title>
        <authorList>
            <person name="Yamashiro T."/>
            <person name="Shiraishi A."/>
            <person name="Satake H."/>
            <person name="Nakayama K."/>
        </authorList>
    </citation>
    <scope>NUCLEOTIDE SEQUENCE</scope>
</reference>
<organism evidence="1">
    <name type="scientific">Tanacetum cinerariifolium</name>
    <name type="common">Dalmatian daisy</name>
    <name type="synonym">Chrysanthemum cinerariifolium</name>
    <dbReference type="NCBI Taxonomy" id="118510"/>
    <lineage>
        <taxon>Eukaryota</taxon>
        <taxon>Viridiplantae</taxon>
        <taxon>Streptophyta</taxon>
        <taxon>Embryophyta</taxon>
        <taxon>Tracheophyta</taxon>
        <taxon>Spermatophyta</taxon>
        <taxon>Magnoliopsida</taxon>
        <taxon>eudicotyledons</taxon>
        <taxon>Gunneridae</taxon>
        <taxon>Pentapetalae</taxon>
        <taxon>asterids</taxon>
        <taxon>campanulids</taxon>
        <taxon>Asterales</taxon>
        <taxon>Asteraceae</taxon>
        <taxon>Asteroideae</taxon>
        <taxon>Anthemideae</taxon>
        <taxon>Anthemidinae</taxon>
        <taxon>Tanacetum</taxon>
    </lineage>
</organism>
<evidence type="ECO:0000313" key="1">
    <source>
        <dbReference type="EMBL" id="GEU47353.1"/>
    </source>
</evidence>
<sequence length="506" mass="56666">MTSFNYRLNPLYPIKECSSCGALYTTDYCCSIEILGDKIICDLDKTPDLSQQSPQNYPKCGHPVNGHYCQGCALLRKKFKEDLFTSGIEHGILQDSSESSNDNLNVVNAPREPFVVNQDPGKNSSQSPPQINHHCCYGCGDPLKGIFCHQCTCELCGNGAHYGYNCPPKVSIIPDPEPFNNQTIKNLPPTVQSFDPKYDLVYNSSNIFDPPPQLPFYSCEFCGNDARYGHYCTPQSFSDEDVPKKIYSNPLFDDEIISKKIDPHHFNAESDLIDSLLNHDSSIISSSSKIDSLFDEFAGELTFLKSIPPGIDETDYDPEVEIRLIEKLLYDNSSPRPPEEFVSGNSDTEIESFSPSPILVKDSDSLMKEIDLSFTSDYPMPPGIEDDDYDSERDVLILDELLSNNSLSLPENESFHFDIPSFSRPPAKPPDGNTGILNVKIMGDIFEQKVPMPRLMITRVSNQEKSPDLLSHLGHEAFQPSAECPMMIHGRNTPILDVPMFHFYPP</sequence>
<name>A0A6L2KD09_TANCI</name>
<dbReference type="EMBL" id="BKCJ010002259">
    <property type="protein sequence ID" value="GEU47353.1"/>
    <property type="molecule type" value="Genomic_DNA"/>
</dbReference>
<comment type="caution">
    <text evidence="1">The sequence shown here is derived from an EMBL/GenBank/DDBJ whole genome shotgun (WGS) entry which is preliminary data.</text>
</comment>
<accession>A0A6L2KD09</accession>
<proteinExistence type="predicted"/>
<protein>
    <recommendedName>
        <fullName evidence="2">Pre-mRNA splicing Prp18-interacting factor</fullName>
    </recommendedName>
</protein>
<evidence type="ECO:0008006" key="2">
    <source>
        <dbReference type="Google" id="ProtNLM"/>
    </source>
</evidence>
<gene>
    <name evidence="1" type="ORF">Tci_019331</name>
</gene>